<dbReference type="GO" id="GO:0043153">
    <property type="term" value="P:entrainment of circadian clock by photoperiod"/>
    <property type="evidence" value="ECO:0007669"/>
    <property type="project" value="TreeGrafter"/>
</dbReference>
<evidence type="ECO:0000256" key="1">
    <source>
        <dbReference type="ARBA" id="ARBA00005862"/>
    </source>
</evidence>
<feature type="site" description="Electron transfer via tryptophanyl radical" evidence="5">
    <location>
        <position position="472"/>
    </location>
</feature>
<protein>
    <submittedName>
        <fullName evidence="8">Unnamed protein product</fullName>
    </submittedName>
</protein>
<feature type="region of interest" description="Disordered" evidence="6">
    <location>
        <begin position="669"/>
        <end position="714"/>
    </location>
</feature>
<dbReference type="EMBL" id="BSXW01000036">
    <property type="protein sequence ID" value="GMF10310.1"/>
    <property type="molecule type" value="Genomic_DNA"/>
</dbReference>
<evidence type="ECO:0000313" key="8">
    <source>
        <dbReference type="EMBL" id="GMF10310.1"/>
    </source>
</evidence>
<feature type="compositionally biased region" description="Low complexity" evidence="6">
    <location>
        <begin position="69"/>
        <end position="80"/>
    </location>
</feature>
<dbReference type="Gene3D" id="1.10.579.10">
    <property type="entry name" value="DNA Cyclobutane Dipyrimidine Photolyase, subunit A, domain 3"/>
    <property type="match status" value="1"/>
</dbReference>
<feature type="binding site" evidence="4">
    <location>
        <begin position="399"/>
        <end position="403"/>
    </location>
    <ligand>
        <name>FAD</name>
        <dbReference type="ChEBI" id="CHEBI:57692"/>
    </ligand>
</feature>
<sequence length="714" mass="80573">MSRKRQRSAAARDSDDLAASRSVQRRQDAVEAAALPLERENSEFGDCAELVADEQDVRRGNSNSPGFMSTTTWSPTTSSSFAGPEARDGEMKLEATSPGAFQAAEHVKRLSVDAELPRRRAIVWFKRDLRLHDNLALTAAIRAQQYLKRIGEGEMALLPVYILHRPKHQRCGAVRFQFLLESIEDLAKSIANLNGRMLVLHGEAEEVLRAVMPAWGITDLFFEAGVMPYAVARDDRVRAIAAALNVKVTSFRGVTLYDPHEIIRLNGGQPPTDYERLLAITNNMPQPAQPIPVPVKLSHAADFTTSQLFSMLTEFCRHDPTVAKTIAGFDLDVKSTSPDLFVVPPLISLGLTPPNPHTFYYGGESEAMKRLDAFCKDERRVGLFEKPKTSPVTLVAPSTTSLSPYLCFGCLSTREFFYRIMFIQLQFPLRPGPTQVTLEGQLMWREFFYCYACGTPNFDSQERNRGCKQIDWRLREEDHISRPEDAQQETSALEDADEKLARHQLQCWKDGRTGFPWIDAVMRQINQEGWTHHAGRHAVACFLTRGVLYISWLRGAVYFQEKLIDMDWPVNVGNWLWVSASCFFSNYRRVASPSTFPQRWDQHGHFIRKYIPALRNMPDKFVHEPWKAPLKVQRDAGCLIGKDYPFPIVDSKLATERCIVGMSHAYSDSETESTTSSSTSTRTQTDDMATGGSSPWNSDDMCYNYRGTTSTSPP</sequence>
<dbReference type="Gene3D" id="1.25.40.80">
    <property type="match status" value="1"/>
</dbReference>
<dbReference type="GO" id="GO:0005634">
    <property type="term" value="C:nucleus"/>
    <property type="evidence" value="ECO:0007669"/>
    <property type="project" value="TreeGrafter"/>
</dbReference>
<dbReference type="Pfam" id="PF03441">
    <property type="entry name" value="FAD_binding_7"/>
    <property type="match status" value="1"/>
</dbReference>
<evidence type="ECO:0000313" key="9">
    <source>
        <dbReference type="Proteomes" id="UP001165083"/>
    </source>
</evidence>
<dbReference type="Proteomes" id="UP001165083">
    <property type="component" value="Unassembled WGS sequence"/>
</dbReference>
<evidence type="ECO:0000256" key="2">
    <source>
        <dbReference type="ARBA" id="ARBA00022630"/>
    </source>
</evidence>
<keyword evidence="2 4" id="KW-0285">Flavoprotein</keyword>
<feature type="region of interest" description="Disordered" evidence="6">
    <location>
        <begin position="58"/>
        <end position="85"/>
    </location>
</feature>
<dbReference type="Gene3D" id="3.40.50.620">
    <property type="entry name" value="HUPs"/>
    <property type="match status" value="1"/>
</dbReference>
<reference evidence="8" key="1">
    <citation type="submission" date="2023-04" db="EMBL/GenBank/DDBJ databases">
        <title>Phytophthora lilii NBRC 32176.</title>
        <authorList>
            <person name="Ichikawa N."/>
            <person name="Sato H."/>
            <person name="Tonouchi N."/>
        </authorList>
    </citation>
    <scope>NUCLEOTIDE SEQUENCE</scope>
    <source>
        <strain evidence="8">NBRC 32176</strain>
    </source>
</reference>
<feature type="site" description="Electron transfer via tryptophanyl radical" evidence="5">
    <location>
        <position position="575"/>
    </location>
</feature>
<dbReference type="InterPro" id="IPR002081">
    <property type="entry name" value="Cryptochrome/DNA_photolyase_1"/>
</dbReference>
<comment type="caution">
    <text evidence="8">The sequence shown here is derived from an EMBL/GenBank/DDBJ whole genome shotgun (WGS) entry which is preliminary data.</text>
</comment>
<dbReference type="InterPro" id="IPR036134">
    <property type="entry name" value="Crypto/Photolyase_FAD-like_sf"/>
</dbReference>
<dbReference type="SUPFAM" id="SSF48173">
    <property type="entry name" value="Cryptochrome/photolyase FAD-binding domain"/>
    <property type="match status" value="1"/>
</dbReference>
<evidence type="ECO:0000259" key="7">
    <source>
        <dbReference type="PROSITE" id="PS51645"/>
    </source>
</evidence>
<dbReference type="GO" id="GO:0005737">
    <property type="term" value="C:cytoplasm"/>
    <property type="evidence" value="ECO:0007669"/>
    <property type="project" value="TreeGrafter"/>
</dbReference>
<feature type="region of interest" description="Disordered" evidence="6">
    <location>
        <begin position="1"/>
        <end position="34"/>
    </location>
</feature>
<dbReference type="PROSITE" id="PS51645">
    <property type="entry name" value="PHR_CRY_ALPHA_BETA"/>
    <property type="match status" value="1"/>
</dbReference>
<evidence type="ECO:0000256" key="3">
    <source>
        <dbReference type="ARBA" id="ARBA00022827"/>
    </source>
</evidence>
<comment type="cofactor">
    <cofactor evidence="4">
        <name>FAD</name>
        <dbReference type="ChEBI" id="CHEBI:57692"/>
    </cofactor>
    <text evidence="4">Binds 1 FAD per subunit.</text>
</comment>
<evidence type="ECO:0000256" key="5">
    <source>
        <dbReference type="PIRSR" id="PIRSR602081-2"/>
    </source>
</evidence>
<name>A0A9W6WP04_9STRA</name>
<dbReference type="InterPro" id="IPR006050">
    <property type="entry name" value="DNA_photolyase_N"/>
</dbReference>
<comment type="similarity">
    <text evidence="1">Belongs to the DNA photolyase class-1 family.</text>
</comment>
<dbReference type="PANTHER" id="PTHR11455:SF9">
    <property type="entry name" value="CRYPTOCHROME CIRCADIAN CLOCK 5 ISOFORM X1"/>
    <property type="match status" value="1"/>
</dbReference>
<dbReference type="GO" id="GO:0003904">
    <property type="term" value="F:deoxyribodipyrimidine photo-lyase activity"/>
    <property type="evidence" value="ECO:0007669"/>
    <property type="project" value="TreeGrafter"/>
</dbReference>
<feature type="binding site" evidence="4">
    <location>
        <begin position="565"/>
        <end position="567"/>
    </location>
    <ligand>
        <name>FAD</name>
        <dbReference type="ChEBI" id="CHEBI:57692"/>
    </ligand>
</feature>
<dbReference type="InterPro" id="IPR036155">
    <property type="entry name" value="Crypto/Photolyase_N_sf"/>
</dbReference>
<dbReference type="InterPro" id="IPR014729">
    <property type="entry name" value="Rossmann-like_a/b/a_fold"/>
</dbReference>
<organism evidence="8 9">
    <name type="scientific">Phytophthora lilii</name>
    <dbReference type="NCBI Taxonomy" id="2077276"/>
    <lineage>
        <taxon>Eukaryota</taxon>
        <taxon>Sar</taxon>
        <taxon>Stramenopiles</taxon>
        <taxon>Oomycota</taxon>
        <taxon>Peronosporomycetes</taxon>
        <taxon>Peronosporales</taxon>
        <taxon>Peronosporaceae</taxon>
        <taxon>Phytophthora</taxon>
    </lineage>
</organism>
<gene>
    <name evidence="8" type="ORF">Plil01_000113300</name>
</gene>
<evidence type="ECO:0000256" key="4">
    <source>
        <dbReference type="PIRSR" id="PIRSR602081-1"/>
    </source>
</evidence>
<dbReference type="OrthoDB" id="435881at2759"/>
<dbReference type="SUPFAM" id="SSF52425">
    <property type="entry name" value="Cryptochrome/photolyase, N-terminal domain"/>
    <property type="match status" value="1"/>
</dbReference>
<dbReference type="Pfam" id="PF00875">
    <property type="entry name" value="DNA_photolyase"/>
    <property type="match status" value="1"/>
</dbReference>
<feature type="binding site" evidence="4">
    <location>
        <begin position="441"/>
        <end position="448"/>
    </location>
    <ligand>
        <name>FAD</name>
        <dbReference type="ChEBI" id="CHEBI:57692"/>
    </ligand>
</feature>
<feature type="domain" description="Photolyase/cryptochrome alpha/beta" evidence="7">
    <location>
        <begin position="119"/>
        <end position="256"/>
    </location>
</feature>
<dbReference type="AlphaFoldDB" id="A0A9W6WP04"/>
<dbReference type="GO" id="GO:0003677">
    <property type="term" value="F:DNA binding"/>
    <property type="evidence" value="ECO:0007669"/>
    <property type="project" value="TreeGrafter"/>
</dbReference>
<keyword evidence="3 4" id="KW-0274">FAD</keyword>
<dbReference type="GO" id="GO:0032922">
    <property type="term" value="P:circadian regulation of gene expression"/>
    <property type="evidence" value="ECO:0007669"/>
    <property type="project" value="TreeGrafter"/>
</dbReference>
<dbReference type="PANTHER" id="PTHR11455">
    <property type="entry name" value="CRYPTOCHROME"/>
    <property type="match status" value="1"/>
</dbReference>
<proteinExistence type="inferred from homology"/>
<accession>A0A9W6WP04</accession>
<dbReference type="GO" id="GO:0071949">
    <property type="term" value="F:FAD binding"/>
    <property type="evidence" value="ECO:0007669"/>
    <property type="project" value="TreeGrafter"/>
</dbReference>
<dbReference type="InterPro" id="IPR005101">
    <property type="entry name" value="Cryptochr/Photolyase_FAD-bd"/>
</dbReference>
<keyword evidence="9" id="KW-1185">Reference proteome</keyword>
<feature type="site" description="Electron transfer via tryptophanyl radical" evidence="5">
    <location>
        <position position="552"/>
    </location>
</feature>
<feature type="compositionally biased region" description="Low complexity" evidence="6">
    <location>
        <begin position="672"/>
        <end position="687"/>
    </location>
</feature>
<evidence type="ECO:0000256" key="6">
    <source>
        <dbReference type="SAM" id="MobiDB-lite"/>
    </source>
</evidence>